<feature type="region of interest" description="Disordered" evidence="1">
    <location>
        <begin position="1"/>
        <end position="30"/>
    </location>
</feature>
<organism evidence="2 3">
    <name type="scientific">Trichoderma gamsii</name>
    <dbReference type="NCBI Taxonomy" id="398673"/>
    <lineage>
        <taxon>Eukaryota</taxon>
        <taxon>Fungi</taxon>
        <taxon>Dikarya</taxon>
        <taxon>Ascomycota</taxon>
        <taxon>Pezizomycotina</taxon>
        <taxon>Sordariomycetes</taxon>
        <taxon>Hypocreomycetidae</taxon>
        <taxon>Hypocreales</taxon>
        <taxon>Hypocreaceae</taxon>
        <taxon>Trichoderma</taxon>
    </lineage>
</organism>
<comment type="caution">
    <text evidence="2">The sequence shown here is derived from an EMBL/GenBank/DDBJ whole genome shotgun (WGS) entry which is preliminary data.</text>
</comment>
<evidence type="ECO:0000256" key="1">
    <source>
        <dbReference type="SAM" id="MobiDB-lite"/>
    </source>
</evidence>
<protein>
    <submittedName>
        <fullName evidence="2">Uncharacterized protein</fullName>
    </submittedName>
</protein>
<dbReference type="Proteomes" id="UP000236546">
    <property type="component" value="Unassembled WGS sequence"/>
</dbReference>
<name>A0A2K0SZP5_9HYPO</name>
<evidence type="ECO:0000313" key="2">
    <source>
        <dbReference type="EMBL" id="PNP38737.1"/>
    </source>
</evidence>
<sequence>MVDASVPGPSTGAPDATPQRGGGMPWELGRGERIAARSACQAT</sequence>
<dbReference type="EMBL" id="MTYH01000100">
    <property type="protein sequence ID" value="PNP38737.1"/>
    <property type="molecule type" value="Genomic_DNA"/>
</dbReference>
<evidence type="ECO:0000313" key="3">
    <source>
        <dbReference type="Proteomes" id="UP000236546"/>
    </source>
</evidence>
<reference evidence="2 3" key="1">
    <citation type="submission" date="2017-02" db="EMBL/GenBank/DDBJ databases">
        <title>Genomes of Trichoderma spp. with biocontrol activity.</title>
        <authorList>
            <person name="Gardiner D."/>
            <person name="Kazan K."/>
            <person name="Vos C."/>
            <person name="Harvey P."/>
        </authorList>
    </citation>
    <scope>NUCLEOTIDE SEQUENCE [LARGE SCALE GENOMIC DNA]</scope>
    <source>
        <strain evidence="2 3">A5MH</strain>
    </source>
</reference>
<accession>A0A2K0SZP5</accession>
<dbReference type="AlphaFoldDB" id="A0A2K0SZP5"/>
<proteinExistence type="predicted"/>
<gene>
    <name evidence="2" type="ORF">TGAMA5MH_09347</name>
</gene>